<protein>
    <recommendedName>
        <fullName evidence="1">Phosphoesterase HXTX domain-containing protein</fullName>
    </recommendedName>
</protein>
<gene>
    <name evidence="2" type="ORF">HY474_02005</name>
</gene>
<proteinExistence type="predicted"/>
<dbReference type="AlphaFoldDB" id="A0A933DRJ2"/>
<name>A0A933DRJ2_9BACT</name>
<dbReference type="Pfam" id="PF02834">
    <property type="entry name" value="LigT_PEase"/>
    <property type="match status" value="1"/>
</dbReference>
<evidence type="ECO:0000259" key="1">
    <source>
        <dbReference type="Pfam" id="PF02834"/>
    </source>
</evidence>
<dbReference type="InterPro" id="IPR009097">
    <property type="entry name" value="Cyclic_Pdiesterase"/>
</dbReference>
<comment type="caution">
    <text evidence="2">The sequence shown here is derived from an EMBL/GenBank/DDBJ whole genome shotgun (WGS) entry which is preliminary data.</text>
</comment>
<organism evidence="2 3">
    <name type="scientific">Candidatus Sungiibacteriota bacterium</name>
    <dbReference type="NCBI Taxonomy" id="2750080"/>
    <lineage>
        <taxon>Bacteria</taxon>
        <taxon>Candidatus Sungiibacteriota</taxon>
    </lineage>
</organism>
<feature type="domain" description="Phosphoesterase HXTX" evidence="1">
    <location>
        <begin position="141"/>
        <end position="199"/>
    </location>
</feature>
<evidence type="ECO:0000313" key="2">
    <source>
        <dbReference type="EMBL" id="MBI4132386.1"/>
    </source>
</evidence>
<dbReference type="Proteomes" id="UP000704960">
    <property type="component" value="Unassembled WGS sequence"/>
</dbReference>
<dbReference type="EMBL" id="JACQMJ010000008">
    <property type="protein sequence ID" value="MBI4132386.1"/>
    <property type="molecule type" value="Genomic_DNA"/>
</dbReference>
<sequence length="210" mass="23962">MKRRIFVVIDLPPELKRGIEDAIAQWRWLPIWWLAPTNWHITIVPPVYLENREVEVLSALAGRSRFGKPFLIRFSRVVLAPAGVQAPLEASSDRMSELPFRQKRNGPLTGQARMIWLEGDTPPELVRLKKKIEKVWGAEKELPPLKPESRPVHLHVTLARFEPGELKELESKTRTLGEVDFSFEANEVTVMESHLKPSGAEYKHLAAAPL</sequence>
<dbReference type="SUPFAM" id="SSF55144">
    <property type="entry name" value="LigT-like"/>
    <property type="match status" value="1"/>
</dbReference>
<reference evidence="2" key="1">
    <citation type="submission" date="2020-07" db="EMBL/GenBank/DDBJ databases">
        <title>Huge and variable diversity of episymbiotic CPR bacteria and DPANN archaea in groundwater ecosystems.</title>
        <authorList>
            <person name="He C.Y."/>
            <person name="Keren R."/>
            <person name="Whittaker M."/>
            <person name="Farag I.F."/>
            <person name="Doudna J."/>
            <person name="Cate J.H.D."/>
            <person name="Banfield J.F."/>
        </authorList>
    </citation>
    <scope>NUCLEOTIDE SEQUENCE</scope>
    <source>
        <strain evidence="2">NC_groundwater_1226_Ag_S-0.1um_59_124</strain>
    </source>
</reference>
<evidence type="ECO:0000313" key="3">
    <source>
        <dbReference type="Proteomes" id="UP000704960"/>
    </source>
</evidence>
<dbReference type="InterPro" id="IPR014051">
    <property type="entry name" value="Phosphoesterase_HXTX"/>
</dbReference>
<accession>A0A933DRJ2</accession>
<dbReference type="Gene3D" id="3.90.1140.10">
    <property type="entry name" value="Cyclic phosphodiesterase"/>
    <property type="match status" value="1"/>
</dbReference>